<reference evidence="1 2" key="1">
    <citation type="journal article" date="2020" name="Front. Microbiol.">
        <title>Single-cell genomics of novel Actinobacteria with the Wood-Ljungdahl pathway discovered in a serpentinizing system.</title>
        <authorList>
            <person name="Merino N."/>
            <person name="Kawai M."/>
            <person name="Boyd E.S."/>
            <person name="Colman D.R."/>
            <person name="McGlynn S.E."/>
            <person name="Nealson K.H."/>
            <person name="Kurokawa K."/>
            <person name="Hongoh Y."/>
        </authorList>
    </citation>
    <scope>NUCLEOTIDE SEQUENCE [LARGE SCALE GENOMIC DNA]</scope>
    <source>
        <strain evidence="1 2">S03</strain>
    </source>
</reference>
<comment type="caution">
    <text evidence="1">The sequence shown here is derived from an EMBL/GenBank/DDBJ whole genome shotgun (WGS) entry which is preliminary data.</text>
</comment>
<gene>
    <name evidence="1" type="ORF">HKBW3S03_01770</name>
</gene>
<evidence type="ECO:0000313" key="2">
    <source>
        <dbReference type="Proteomes" id="UP000574717"/>
    </source>
</evidence>
<dbReference type="EMBL" id="BLRU01000331">
    <property type="protein sequence ID" value="GFP20268.1"/>
    <property type="molecule type" value="Genomic_DNA"/>
</dbReference>
<dbReference type="Proteomes" id="UP000574717">
    <property type="component" value="Unassembled WGS sequence"/>
</dbReference>
<organism evidence="1 2">
    <name type="scientific">Candidatus Hakubella thermalkaliphila</name>
    <dbReference type="NCBI Taxonomy" id="2754717"/>
    <lineage>
        <taxon>Bacteria</taxon>
        <taxon>Bacillati</taxon>
        <taxon>Actinomycetota</taxon>
        <taxon>Actinomycetota incertae sedis</taxon>
        <taxon>Candidatus Hakubellales</taxon>
        <taxon>Candidatus Hakubellaceae</taxon>
        <taxon>Candidatus Hakubella</taxon>
    </lineage>
</organism>
<dbReference type="AlphaFoldDB" id="A0A6V8NJ28"/>
<sequence length="26" mass="3197">YEELEELYNTALIHDERLKQFVCLAR</sequence>
<protein>
    <submittedName>
        <fullName evidence="1">Uncharacterized protein</fullName>
    </submittedName>
</protein>
<evidence type="ECO:0000313" key="1">
    <source>
        <dbReference type="EMBL" id="GFP20268.1"/>
    </source>
</evidence>
<accession>A0A6V8NJ28</accession>
<name>A0A6V8NJ28_9ACTN</name>
<proteinExistence type="predicted"/>
<feature type="non-terminal residue" evidence="1">
    <location>
        <position position="1"/>
    </location>
</feature>